<keyword evidence="3" id="KW-0677">Repeat</keyword>
<dbReference type="GO" id="GO:0005737">
    <property type="term" value="C:cytoplasm"/>
    <property type="evidence" value="ECO:0007669"/>
    <property type="project" value="UniProtKB-SubCell"/>
</dbReference>
<comment type="subcellular location">
    <subcellularLocation>
        <location evidence="1">Cytoplasm</location>
    </subcellularLocation>
</comment>
<gene>
    <name evidence="11" type="ORF">chiPu_0019255</name>
</gene>
<keyword evidence="4 6" id="KW-0694">RNA-binding</keyword>
<dbReference type="InterPro" id="IPR036388">
    <property type="entry name" value="WH-like_DNA-bd_sf"/>
</dbReference>
<dbReference type="InterPro" id="IPR042371">
    <property type="entry name" value="Z_dom"/>
</dbReference>
<reference evidence="11 12" key="1">
    <citation type="journal article" date="2018" name="Nat. Ecol. Evol.">
        <title>Shark genomes provide insights into elasmobranch evolution and the origin of vertebrates.</title>
        <authorList>
            <person name="Hara Y"/>
            <person name="Yamaguchi K"/>
            <person name="Onimaru K"/>
            <person name="Kadota M"/>
            <person name="Koyanagi M"/>
            <person name="Keeley SD"/>
            <person name="Tatsumi K"/>
            <person name="Tanaka K"/>
            <person name="Motone F"/>
            <person name="Kageyama Y"/>
            <person name="Nozu R"/>
            <person name="Adachi N"/>
            <person name="Nishimura O"/>
            <person name="Nakagawa R"/>
            <person name="Tanegashima C"/>
            <person name="Kiyatake I"/>
            <person name="Matsumoto R"/>
            <person name="Murakumo K"/>
            <person name="Nishida K"/>
            <person name="Terakita A"/>
            <person name="Kuratani S"/>
            <person name="Sato K"/>
            <person name="Hyodo S Kuraku.S."/>
        </authorList>
    </citation>
    <scope>NUCLEOTIDE SEQUENCE [LARGE SCALE GENOMIC DNA]</scope>
</reference>
<dbReference type="GO" id="GO:0006382">
    <property type="term" value="P:adenosine to inosine editing"/>
    <property type="evidence" value="ECO:0007669"/>
    <property type="project" value="TreeGrafter"/>
</dbReference>
<evidence type="ECO:0000256" key="1">
    <source>
        <dbReference type="ARBA" id="ARBA00004496"/>
    </source>
</evidence>
<feature type="region of interest" description="Disordered" evidence="7">
    <location>
        <begin position="195"/>
        <end position="250"/>
    </location>
</feature>
<dbReference type="EMBL" id="BEZZ01001899">
    <property type="protein sequence ID" value="GCC20688.1"/>
    <property type="molecule type" value="Genomic_DNA"/>
</dbReference>
<protein>
    <submittedName>
        <fullName evidence="11">Uncharacterized protein</fullName>
    </submittedName>
</protein>
<feature type="compositionally biased region" description="Basic residues" evidence="7">
    <location>
        <begin position="10"/>
        <end position="23"/>
    </location>
</feature>
<dbReference type="GO" id="GO:0031047">
    <property type="term" value="P:regulatory ncRNA-mediated gene silencing"/>
    <property type="evidence" value="ECO:0007669"/>
    <property type="project" value="UniProtKB-KW"/>
</dbReference>
<evidence type="ECO:0000256" key="7">
    <source>
        <dbReference type="SAM" id="MobiDB-lite"/>
    </source>
</evidence>
<feature type="compositionally biased region" description="Basic and acidic residues" evidence="7">
    <location>
        <begin position="239"/>
        <end position="250"/>
    </location>
</feature>
<evidence type="ECO:0000313" key="11">
    <source>
        <dbReference type="EMBL" id="GCC20688.1"/>
    </source>
</evidence>
<dbReference type="SUPFAM" id="SSF46785">
    <property type="entry name" value="Winged helix' DNA-binding domain"/>
    <property type="match status" value="2"/>
</dbReference>
<feature type="compositionally biased region" description="Polar residues" evidence="7">
    <location>
        <begin position="30"/>
        <end position="41"/>
    </location>
</feature>
<evidence type="ECO:0000256" key="5">
    <source>
        <dbReference type="ARBA" id="ARBA00023158"/>
    </source>
</evidence>
<evidence type="ECO:0000259" key="10">
    <source>
        <dbReference type="PROSITE" id="PS50141"/>
    </source>
</evidence>
<feature type="domain" description="A to I editase" evidence="10">
    <location>
        <begin position="836"/>
        <end position="1015"/>
    </location>
</feature>
<evidence type="ECO:0000256" key="6">
    <source>
        <dbReference type="PROSITE-ProRule" id="PRU00266"/>
    </source>
</evidence>
<dbReference type="GO" id="GO:0006396">
    <property type="term" value="P:RNA processing"/>
    <property type="evidence" value="ECO:0007669"/>
    <property type="project" value="InterPro"/>
</dbReference>
<dbReference type="Gene3D" id="3.30.160.20">
    <property type="match status" value="3"/>
</dbReference>
<dbReference type="SUPFAM" id="SSF54768">
    <property type="entry name" value="dsRNA-binding domain-like"/>
    <property type="match status" value="3"/>
</dbReference>
<dbReference type="GO" id="GO:0008251">
    <property type="term" value="F:tRNA-specific adenosine deaminase activity"/>
    <property type="evidence" value="ECO:0007669"/>
    <property type="project" value="TreeGrafter"/>
</dbReference>
<dbReference type="Pfam" id="PF00035">
    <property type="entry name" value="dsrm"/>
    <property type="match status" value="3"/>
</dbReference>
<dbReference type="InterPro" id="IPR014720">
    <property type="entry name" value="dsRBD_dom"/>
</dbReference>
<dbReference type="FunFam" id="3.30.160.20:FF:000005">
    <property type="entry name" value="Putative double-stranded RNA-specific adenosine deaminase"/>
    <property type="match status" value="3"/>
</dbReference>
<dbReference type="SMART" id="SM00550">
    <property type="entry name" value="Zalpha"/>
    <property type="match status" value="2"/>
</dbReference>
<dbReference type="STRING" id="137246.A0A401RR72"/>
<feature type="domain" description="DRBM" evidence="8">
    <location>
        <begin position="583"/>
        <end position="651"/>
    </location>
</feature>
<evidence type="ECO:0000256" key="2">
    <source>
        <dbReference type="ARBA" id="ARBA00022490"/>
    </source>
</evidence>
<sequence>MSRGSGGDKKARRGKAKGSHRYNHPHDQYNSHTALNSSNQGTGIDYFRSQQIRFLTGQIPQAPAFVHQQPYRSQVSYQQKQRVFRPPAKSWSSNFSPQPVRTIWAPAPPVQKVKNPKTEPELDKLFSRFENISLGGSTRQDILSILGKLRPTERLPARQIARQLCIQKKIVNHVLYDLLKENRVRKEGISPPLWHLAGQTETREQVPESQRSSPEGIALPVSPIKEEQASDDEDSTDSMTDHSNMEDGETQKNKIFSFLLEKEKATALEIAKNTGLKSARQINPTLHLLENQGDLYKESAFPPIWTLSDRRKEVLLRKRKLHELGEPRIETMERIPMTIQGESDVSQEVIEGIKVKEEGSVGNGQAVTLQEEANDLHSLATSAPLLLDVKVEKHKANHAEANYYDSTTGNGQWASDDIPDDLNIINRVSEAGETVGLPQGVLAGKPGADQHPTLSPTDRLRACLTKNPVSGLMEYSQGSALQCEFILLAQTGPSHDPRFRMQASIDGRRFPPAEANSKKTAKKDAATNALKVLLKEILGEDIEIPPSSPHSEPLVTMECTALPSEMKTEPCTLSQPSLPAGKNPVCMLMEYAQKSGNACEFQLVSQSGPPHDPRFTIMVKLGNETFPTATANSKKLAKMLAAKAAVVNLLGNSPPFHSKPSDTNTENSVAQSSIPSLSSMDLEAAHAAGLGELITYLNKNPIGGLLEYARSKGFAAELKMIDQSGPPHDPRFTYQAKVGGRWFPPVSSSSKKQAKQEAADAALRVLIGEGEKAARTGEFPSELPVSGGTMHDQIAMLSHQCFNNLTARIQHSLLGRKILAAIIMKKGDDDLGTTVSLGTGNRCVKGEELSLKGETVNDCHAEIISRRCFISTAPCGDGALFDKSCSEPPTKEGDDTHHPLFENMKQGKLRTKVENGEGTIPVESSDIVPTWDGIQHGERLRTMSCSDKILRWNVLGLQGALLSHFIHPVYLSSVTLGYLYSHGHLARAVCCRMSRDGEEFQRSLPYPYVLNHPQVKTKQHHV</sequence>
<dbReference type="SMART" id="SM00552">
    <property type="entry name" value="ADEAMc"/>
    <property type="match status" value="1"/>
</dbReference>
<dbReference type="InterPro" id="IPR044456">
    <property type="entry name" value="ADAR1_DSRM_1"/>
</dbReference>
<keyword evidence="12" id="KW-1185">Reference proteome</keyword>
<dbReference type="Gene3D" id="1.10.10.10">
    <property type="entry name" value="Winged helix-like DNA-binding domain superfamily/Winged helix DNA-binding domain"/>
    <property type="match status" value="2"/>
</dbReference>
<dbReference type="PROSITE" id="PS50141">
    <property type="entry name" value="A_DEAMIN_EDITASE"/>
    <property type="match status" value="1"/>
</dbReference>
<dbReference type="PANTHER" id="PTHR10910:SF107">
    <property type="entry name" value="DOUBLE-STRANDED RNA-SPECIFIC ADENOSINE DEAMINASE"/>
    <property type="match status" value="1"/>
</dbReference>
<dbReference type="SMART" id="SM00358">
    <property type="entry name" value="DSRM"/>
    <property type="match status" value="3"/>
</dbReference>
<keyword evidence="5" id="KW-0943">RNA-mediated gene silencing</keyword>
<dbReference type="OrthoDB" id="10268011at2759"/>
<feature type="region of interest" description="Disordered" evidence="7">
    <location>
        <begin position="1"/>
        <end position="41"/>
    </location>
</feature>
<feature type="domain" description="Z-binding" evidence="9">
    <location>
        <begin position="132"/>
        <end position="198"/>
    </location>
</feature>
<dbReference type="OMA" id="IXEGTIP"/>
<dbReference type="PROSITE" id="PS50139">
    <property type="entry name" value="Z_BINDING"/>
    <property type="match status" value="2"/>
</dbReference>
<dbReference type="CDD" id="cd19915">
    <property type="entry name" value="DSRM_DRADA_rpt3"/>
    <property type="match status" value="1"/>
</dbReference>
<evidence type="ECO:0000313" key="12">
    <source>
        <dbReference type="Proteomes" id="UP000287033"/>
    </source>
</evidence>
<dbReference type="Proteomes" id="UP000287033">
    <property type="component" value="Unassembled WGS sequence"/>
</dbReference>
<dbReference type="GO" id="GO:0003726">
    <property type="term" value="F:double-stranded RNA adenosine deaminase activity"/>
    <property type="evidence" value="ECO:0007669"/>
    <property type="project" value="InterPro"/>
</dbReference>
<comment type="caution">
    <text evidence="11">The sequence shown here is derived from an EMBL/GenBank/DDBJ whole genome shotgun (WGS) entry which is preliminary data.</text>
</comment>
<keyword evidence="2" id="KW-0963">Cytoplasm</keyword>
<feature type="domain" description="Z-binding" evidence="9">
    <location>
        <begin position="245"/>
        <end position="309"/>
    </location>
</feature>
<dbReference type="PROSITE" id="PS50137">
    <property type="entry name" value="DS_RBD"/>
    <property type="match status" value="3"/>
</dbReference>
<feature type="domain" description="DRBM" evidence="8">
    <location>
        <begin position="700"/>
        <end position="768"/>
    </location>
</feature>
<dbReference type="Pfam" id="PF02137">
    <property type="entry name" value="A_deamin"/>
    <property type="match status" value="1"/>
</dbReference>
<dbReference type="AlphaFoldDB" id="A0A401RR72"/>
<dbReference type="CDD" id="cd19913">
    <property type="entry name" value="DSRM_DRADA_rpt1"/>
    <property type="match status" value="1"/>
</dbReference>
<dbReference type="GO" id="GO:0005730">
    <property type="term" value="C:nucleolus"/>
    <property type="evidence" value="ECO:0007669"/>
    <property type="project" value="TreeGrafter"/>
</dbReference>
<dbReference type="InterPro" id="IPR002466">
    <property type="entry name" value="A_deamin"/>
</dbReference>
<evidence type="ECO:0000259" key="9">
    <source>
        <dbReference type="PROSITE" id="PS50139"/>
    </source>
</evidence>
<feature type="domain" description="DRBM" evidence="8">
    <location>
        <begin position="467"/>
        <end position="535"/>
    </location>
</feature>
<dbReference type="PANTHER" id="PTHR10910">
    <property type="entry name" value="EUKARYOTE SPECIFIC DSRNA BINDING PROTEIN"/>
    <property type="match status" value="1"/>
</dbReference>
<proteinExistence type="predicted"/>
<organism evidence="11 12">
    <name type="scientific">Chiloscyllium punctatum</name>
    <name type="common">Brownbanded bambooshark</name>
    <name type="synonym">Hemiscyllium punctatum</name>
    <dbReference type="NCBI Taxonomy" id="137246"/>
    <lineage>
        <taxon>Eukaryota</taxon>
        <taxon>Metazoa</taxon>
        <taxon>Chordata</taxon>
        <taxon>Craniata</taxon>
        <taxon>Vertebrata</taxon>
        <taxon>Chondrichthyes</taxon>
        <taxon>Elasmobranchii</taxon>
        <taxon>Galeomorphii</taxon>
        <taxon>Galeoidea</taxon>
        <taxon>Orectolobiformes</taxon>
        <taxon>Hemiscylliidae</taxon>
        <taxon>Chiloscyllium</taxon>
    </lineage>
</organism>
<evidence type="ECO:0000259" key="8">
    <source>
        <dbReference type="PROSITE" id="PS50137"/>
    </source>
</evidence>
<accession>A0A401RR72</accession>
<name>A0A401RR72_CHIPU</name>
<dbReference type="GO" id="GO:0003725">
    <property type="term" value="F:double-stranded RNA binding"/>
    <property type="evidence" value="ECO:0007669"/>
    <property type="project" value="TreeGrafter"/>
</dbReference>
<evidence type="ECO:0000256" key="3">
    <source>
        <dbReference type="ARBA" id="ARBA00022737"/>
    </source>
</evidence>
<dbReference type="InterPro" id="IPR044457">
    <property type="entry name" value="ADAR1_DSRM_3"/>
</dbReference>
<evidence type="ECO:0000256" key="4">
    <source>
        <dbReference type="ARBA" id="ARBA00022884"/>
    </source>
</evidence>
<dbReference type="InterPro" id="IPR036390">
    <property type="entry name" value="WH_DNA-bd_sf"/>
</dbReference>
<dbReference type="Pfam" id="PF02295">
    <property type="entry name" value="z-alpha"/>
    <property type="match status" value="2"/>
</dbReference>